<protein>
    <submittedName>
        <fullName evidence="2">Uncharacterized protein</fullName>
    </submittedName>
</protein>
<evidence type="ECO:0000256" key="1">
    <source>
        <dbReference type="SAM" id="MobiDB-lite"/>
    </source>
</evidence>
<accession>A0A1D1VZ28</accession>
<proteinExistence type="predicted"/>
<gene>
    <name evidence="2" type="primary">RvY_16230</name>
    <name evidence="2" type="synonym">RvY_16230.1</name>
    <name evidence="2" type="ORF">RvY_16230-1</name>
</gene>
<feature type="compositionally biased region" description="Basic and acidic residues" evidence="1">
    <location>
        <begin position="243"/>
        <end position="264"/>
    </location>
</feature>
<dbReference type="EMBL" id="BDGG01000013">
    <property type="protein sequence ID" value="GAV06206.1"/>
    <property type="molecule type" value="Genomic_DNA"/>
</dbReference>
<evidence type="ECO:0000313" key="2">
    <source>
        <dbReference type="EMBL" id="GAV06206.1"/>
    </source>
</evidence>
<sequence>MGQSTLRDRRFRYGGQEARNYVTDSLKATFQHMCTVVFSFCRPFRLSQNFSSYVYRIFPARTSQRMFPCFPPSMGNPNFSSQVNCSISVTGPDSLPGIEALAFSAGNNSAGGSNMLNLVESGWTAQSGSHANASSINNVSGSSPSVQSSVSASGSSGGNISEIGILNIPSIGSIFNDLMQALNNPNTSRFSGSAANHPTHVFPSKLVYLAKNTTVVSSEKARAGGSGVKKTGVVHRHLKTLSTRKESTKSDTAHTSDRSSDLRRRTQKTAVVHPMGRKLHRRV</sequence>
<dbReference type="Proteomes" id="UP000186922">
    <property type="component" value="Unassembled WGS sequence"/>
</dbReference>
<comment type="caution">
    <text evidence="2">The sequence shown here is derived from an EMBL/GenBank/DDBJ whole genome shotgun (WGS) entry which is preliminary data.</text>
</comment>
<organism evidence="2 3">
    <name type="scientific">Ramazzottius varieornatus</name>
    <name type="common">Water bear</name>
    <name type="synonym">Tardigrade</name>
    <dbReference type="NCBI Taxonomy" id="947166"/>
    <lineage>
        <taxon>Eukaryota</taxon>
        <taxon>Metazoa</taxon>
        <taxon>Ecdysozoa</taxon>
        <taxon>Tardigrada</taxon>
        <taxon>Eutardigrada</taxon>
        <taxon>Parachela</taxon>
        <taxon>Hypsibioidea</taxon>
        <taxon>Ramazzottiidae</taxon>
        <taxon>Ramazzottius</taxon>
    </lineage>
</organism>
<feature type="region of interest" description="Disordered" evidence="1">
    <location>
        <begin position="240"/>
        <end position="283"/>
    </location>
</feature>
<evidence type="ECO:0000313" key="3">
    <source>
        <dbReference type="Proteomes" id="UP000186922"/>
    </source>
</evidence>
<dbReference type="AlphaFoldDB" id="A0A1D1VZ28"/>
<feature type="region of interest" description="Disordered" evidence="1">
    <location>
        <begin position="133"/>
        <end position="156"/>
    </location>
</feature>
<name>A0A1D1VZ28_RAMVA</name>
<reference evidence="2 3" key="1">
    <citation type="journal article" date="2016" name="Nat. Commun.">
        <title>Extremotolerant tardigrade genome and improved radiotolerance of human cultured cells by tardigrade-unique protein.</title>
        <authorList>
            <person name="Hashimoto T."/>
            <person name="Horikawa D.D."/>
            <person name="Saito Y."/>
            <person name="Kuwahara H."/>
            <person name="Kozuka-Hata H."/>
            <person name="Shin-I T."/>
            <person name="Minakuchi Y."/>
            <person name="Ohishi K."/>
            <person name="Motoyama A."/>
            <person name="Aizu T."/>
            <person name="Enomoto A."/>
            <person name="Kondo K."/>
            <person name="Tanaka S."/>
            <person name="Hara Y."/>
            <person name="Koshikawa S."/>
            <person name="Sagara H."/>
            <person name="Miura T."/>
            <person name="Yokobori S."/>
            <person name="Miyagawa K."/>
            <person name="Suzuki Y."/>
            <person name="Kubo T."/>
            <person name="Oyama M."/>
            <person name="Kohara Y."/>
            <person name="Fujiyama A."/>
            <person name="Arakawa K."/>
            <person name="Katayama T."/>
            <person name="Toyoda A."/>
            <person name="Kunieda T."/>
        </authorList>
    </citation>
    <scope>NUCLEOTIDE SEQUENCE [LARGE SCALE GENOMIC DNA]</scope>
    <source>
        <strain evidence="2 3">YOKOZUNA-1</strain>
    </source>
</reference>
<keyword evidence="3" id="KW-1185">Reference proteome</keyword>